<dbReference type="eggNOG" id="ENOG502Z7WY">
    <property type="taxonomic scope" value="Bacteria"/>
</dbReference>
<dbReference type="PROSITE" id="PS51257">
    <property type="entry name" value="PROKAR_LIPOPROTEIN"/>
    <property type="match status" value="1"/>
</dbReference>
<accession>A0A1G7JU87</accession>
<keyword evidence="2" id="KW-1185">Reference proteome</keyword>
<organism evidence="1 2">
    <name type="scientific">Cellulophaga baltica</name>
    <dbReference type="NCBI Taxonomy" id="76594"/>
    <lineage>
        <taxon>Bacteria</taxon>
        <taxon>Pseudomonadati</taxon>
        <taxon>Bacteroidota</taxon>
        <taxon>Flavobacteriia</taxon>
        <taxon>Flavobacteriales</taxon>
        <taxon>Flavobacteriaceae</taxon>
        <taxon>Cellulophaga</taxon>
    </lineage>
</organism>
<reference evidence="2" key="1">
    <citation type="submission" date="2016-10" db="EMBL/GenBank/DDBJ databases">
        <authorList>
            <person name="Varghese N."/>
            <person name="Submissions S."/>
        </authorList>
    </citation>
    <scope>NUCLEOTIDE SEQUENCE [LARGE SCALE GENOMIC DNA]</scope>
    <source>
        <strain evidence="2">DSM 24729</strain>
    </source>
</reference>
<protein>
    <recommendedName>
        <fullName evidence="3">DUF4856 domain-containing protein</fullName>
    </recommendedName>
</protein>
<dbReference type="Pfam" id="PF16148">
    <property type="entry name" value="DUF4856"/>
    <property type="match status" value="1"/>
</dbReference>
<evidence type="ECO:0000313" key="1">
    <source>
        <dbReference type="EMBL" id="SDF28421.1"/>
    </source>
</evidence>
<proteinExistence type="predicted"/>
<evidence type="ECO:0008006" key="3">
    <source>
        <dbReference type="Google" id="ProtNLM"/>
    </source>
</evidence>
<dbReference type="EMBL" id="FNBD01000010">
    <property type="protein sequence ID" value="SDF28421.1"/>
    <property type="molecule type" value="Genomic_DNA"/>
</dbReference>
<dbReference type="InterPro" id="IPR032331">
    <property type="entry name" value="DUF4856"/>
</dbReference>
<name>A0A1G7JU87_9FLAO</name>
<sequence length="408" mass="44463">MKKLLLLPLCATMLFVSCNKDDDNDSGDNGSDIVTPTLYTFERDGVSTVSFGGQTTRILMAGETTDAFKAFETATEASIKAMFAHVEGAVDFSDDDLNSSDKSIESKVAASSDFFAANTTEAAIIKGEFAGYIEGQINEVFPNENVLAAAGVAGQIADGTSTRYVNAQGLEYNQMFAKSLLGALMVDQILNNYLSTAVLDAESNRVNNDNDVVEEGKSYTSMEHKWDEAYGYIYGTSENPENPNLTIGEDDKFLNEYTGRVNDDTDFSTIAADIFEAFKLGRAAIVAKDYDVRDEQAEIIRENISKVIAVRGIYYLQQAKIKIENGEVTGSFHALSEAYGFIYSLRFTRKPGTNDAYFSKEEVDGLLSQLTGDGENGLWDLEADTIESISEAIAAEFDFTVAQAASVE</sequence>
<dbReference type="AlphaFoldDB" id="A0A1G7JU87"/>
<dbReference type="RefSeq" id="WP_034667588.1">
    <property type="nucleotide sequence ID" value="NZ_CANLMK010000012.1"/>
</dbReference>
<evidence type="ECO:0000313" key="2">
    <source>
        <dbReference type="Proteomes" id="UP000182114"/>
    </source>
</evidence>
<dbReference type="Proteomes" id="UP000182114">
    <property type="component" value="Unassembled WGS sequence"/>
</dbReference>
<gene>
    <name evidence="1" type="ORF">SAMN04487992_110107</name>
</gene>